<dbReference type="Pfam" id="PF10551">
    <property type="entry name" value="MULE"/>
    <property type="match status" value="1"/>
</dbReference>
<feature type="compositionally biased region" description="Low complexity" evidence="1">
    <location>
        <begin position="400"/>
        <end position="460"/>
    </location>
</feature>
<evidence type="ECO:0000259" key="2">
    <source>
        <dbReference type="Pfam" id="PF03108"/>
    </source>
</evidence>
<accession>A0ABR2NA08</accession>
<dbReference type="InterPro" id="IPR018289">
    <property type="entry name" value="MULE_transposase_dom"/>
</dbReference>
<evidence type="ECO:0000256" key="1">
    <source>
        <dbReference type="SAM" id="MobiDB-lite"/>
    </source>
</evidence>
<keyword evidence="5" id="KW-1185">Reference proteome</keyword>
<name>A0ABR2NA08_9ROSI</name>
<dbReference type="PANTHER" id="PTHR31973">
    <property type="entry name" value="POLYPROTEIN, PUTATIVE-RELATED"/>
    <property type="match status" value="1"/>
</dbReference>
<gene>
    <name evidence="4" type="ORF">V6N11_028573</name>
</gene>
<dbReference type="Proteomes" id="UP001396334">
    <property type="component" value="Unassembled WGS sequence"/>
</dbReference>
<evidence type="ECO:0000313" key="5">
    <source>
        <dbReference type="Proteomes" id="UP001396334"/>
    </source>
</evidence>
<protein>
    <recommendedName>
        <fullName evidence="6">Transposase MuDR plant domain-containing protein</fullName>
    </recommendedName>
</protein>
<evidence type="ECO:0000313" key="4">
    <source>
        <dbReference type="EMBL" id="KAK8972984.1"/>
    </source>
</evidence>
<dbReference type="Pfam" id="PF03108">
    <property type="entry name" value="DBD_Tnp_Mut"/>
    <property type="match status" value="1"/>
</dbReference>
<feature type="domain" description="Transposase MuDR plant" evidence="2">
    <location>
        <begin position="120"/>
        <end position="182"/>
    </location>
</feature>
<feature type="region of interest" description="Disordered" evidence="1">
    <location>
        <begin position="385"/>
        <end position="463"/>
    </location>
</feature>
<comment type="caution">
    <text evidence="4">The sequence shown here is derived from an EMBL/GenBank/DDBJ whole genome shotgun (WGS) entry which is preliminary data.</text>
</comment>
<organism evidence="4 5">
    <name type="scientific">Hibiscus sabdariffa</name>
    <name type="common">roselle</name>
    <dbReference type="NCBI Taxonomy" id="183260"/>
    <lineage>
        <taxon>Eukaryota</taxon>
        <taxon>Viridiplantae</taxon>
        <taxon>Streptophyta</taxon>
        <taxon>Embryophyta</taxon>
        <taxon>Tracheophyta</taxon>
        <taxon>Spermatophyta</taxon>
        <taxon>Magnoliopsida</taxon>
        <taxon>eudicotyledons</taxon>
        <taxon>Gunneridae</taxon>
        <taxon>Pentapetalae</taxon>
        <taxon>rosids</taxon>
        <taxon>malvids</taxon>
        <taxon>Malvales</taxon>
        <taxon>Malvaceae</taxon>
        <taxon>Malvoideae</taxon>
        <taxon>Hibiscus</taxon>
    </lineage>
</organism>
<feature type="compositionally biased region" description="Acidic residues" evidence="1">
    <location>
        <begin position="36"/>
        <end position="53"/>
    </location>
</feature>
<sequence length="540" mass="59433">MNATGPNGPIGMDASHSDGSEGVSFSWDDGVLNEVDGNEGDGNEVDGNEIDGNEEARDEQHVNGADENEADLVSVCSEEETEYLDSADVGSYETDSDGDVISKKTGQVFFDSSTAHPRFKLGMIFENSKQFKEALYAYAVGNRFDFKFVSNKKEKVRVVCKGKGCPFVVHASRDKSNRCFKVKTLATDHNCSVTFKNSRANFKFVGTHFISKLRILPTLRSVQMIKLGKEELNVELNKKLCFRARKWALEKIRGSVVHEFHRLWDYVNTLRAADVRGTFDLVVERPNATDIPKFRRIYVCFSELREGFKMYCRPVVGLDGCFLKGSFKGEILSAVGRDCNNQIFPIAWVVVEVENRETWAWFLNNLQHDIGFEDVDGCTLLNDMQKVENHGPSPTPSAPPSSQTSHVPPSSQIPSPPSSQKSHVPPSSQISSPPSSQTSHVPPSSQIPSAPQSAPQSTPTMVFMPTPSIQQLSELVAAPVLLSRPHTRSFTKPTSQPTSTTATPPVVALVSASSGFDATATVSPKDRLPKLTIKRHPPKN</sequence>
<proteinExistence type="predicted"/>
<feature type="region of interest" description="Disordered" evidence="1">
    <location>
        <begin position="1"/>
        <end position="63"/>
    </location>
</feature>
<feature type="domain" description="MULE transposase" evidence="3">
    <location>
        <begin position="315"/>
        <end position="366"/>
    </location>
</feature>
<dbReference type="EMBL" id="JBBPBN010000196">
    <property type="protein sequence ID" value="KAK8972984.1"/>
    <property type="molecule type" value="Genomic_DNA"/>
</dbReference>
<feature type="region of interest" description="Disordered" evidence="1">
    <location>
        <begin position="516"/>
        <end position="540"/>
    </location>
</feature>
<evidence type="ECO:0000259" key="3">
    <source>
        <dbReference type="Pfam" id="PF10551"/>
    </source>
</evidence>
<reference evidence="4 5" key="1">
    <citation type="journal article" date="2024" name="G3 (Bethesda)">
        <title>Genome assembly of Hibiscus sabdariffa L. provides insights into metabolisms of medicinal natural products.</title>
        <authorList>
            <person name="Kim T."/>
        </authorList>
    </citation>
    <scope>NUCLEOTIDE SEQUENCE [LARGE SCALE GENOMIC DNA]</scope>
    <source>
        <strain evidence="4">TK-2024</strain>
        <tissue evidence="4">Old leaves</tissue>
    </source>
</reference>
<evidence type="ECO:0008006" key="6">
    <source>
        <dbReference type="Google" id="ProtNLM"/>
    </source>
</evidence>
<dbReference type="InterPro" id="IPR004332">
    <property type="entry name" value="Transposase_MuDR"/>
</dbReference>
<dbReference type="PANTHER" id="PTHR31973:SF189">
    <property type="entry name" value="TRANSPOSASE, MUDR, PLANT, MULE TRANSPOSASE DOMAIN PROTEIN-RELATED"/>
    <property type="match status" value="1"/>
</dbReference>